<feature type="domain" description="Pyrroloquinoline quinone-dependent pyranose dehydrogenase beta-propeller" evidence="1">
    <location>
        <begin position="90"/>
        <end position="454"/>
    </location>
</feature>
<dbReference type="AlphaFoldDB" id="A0A6A8A1C7"/>
<dbReference type="PANTHER" id="PTHR33546">
    <property type="entry name" value="LARGE, MULTIFUNCTIONAL SECRETED PROTEIN-RELATED"/>
    <property type="match status" value="1"/>
</dbReference>
<accession>A0A6A8A1C7</accession>
<dbReference type="PANTHER" id="PTHR33546:SF1">
    <property type="entry name" value="LARGE, MULTIFUNCTIONAL SECRETED PROTEIN"/>
    <property type="match status" value="1"/>
</dbReference>
<protein>
    <submittedName>
        <fullName evidence="2">Sorbosone dehydrogenase family protein</fullName>
    </submittedName>
</protein>
<comment type="caution">
    <text evidence="2">The sequence shown here is derived from an EMBL/GenBank/DDBJ whole genome shotgun (WGS) entry which is preliminary data.</text>
</comment>
<dbReference type="InterPro" id="IPR011042">
    <property type="entry name" value="6-blade_b-propeller_TolB-like"/>
</dbReference>
<sequence length="461" mass="48910">MKAMPFKDTNRQALRVACTSGLGGHMGLSDIFGRVVALIGAAAILLRRQDSDSLEPAYGSTPKIPKAKPQGIPTLKMPTAKGWAAEQMPTAAAGLKVNAFAAGLKHPRWIHVLPNGDVLVAEALSEPGGIKSAFDYAMFSTMKRAAAVGASPNRITLLRDADGDGVAEVRPVFLDGLRQPFGMALLGDTLYVCNTDGVVAFPYRTGDTRISTTGRKLADLKAGGHWTRSLLASRDGQKLFIGVGSLSNIGERGMAVEEARAAIHELDLKSGEHRIFASGLRNPVGMAWEPTTGALWTVVNERDGLGDETPPDYLTSVRDGGFYGWPYCYWGQIVDDRVPQDPAMVATAITPDYALGGHTASLGLCWLPAGILPGFSEGMVIGQHGSWNRSTLSGYKVVFVPFVNGRPAGPARDILTGFLSPDERASYGRPVGVAIGPDGSLLVADDVGDVIWRVTGEAERG</sequence>
<dbReference type="SUPFAM" id="SSF50952">
    <property type="entry name" value="Soluble quinoprotein glucose dehydrogenase"/>
    <property type="match status" value="1"/>
</dbReference>
<dbReference type="InterPro" id="IPR011041">
    <property type="entry name" value="Quinoprot_gluc/sorb_DH_b-prop"/>
</dbReference>
<evidence type="ECO:0000259" key="1">
    <source>
        <dbReference type="Pfam" id="PF22807"/>
    </source>
</evidence>
<dbReference type="InterPro" id="IPR054539">
    <property type="entry name" value="Beta-prop_PDH"/>
</dbReference>
<reference evidence="2" key="1">
    <citation type="journal article" date="2013" name="Genome Biol.">
        <title>Comparative genomics of the core and accessory genomes of 48 Sinorhizobium strains comprising five genospecies.</title>
        <authorList>
            <person name="Sugawara M."/>
            <person name="Epstein B."/>
            <person name="Badgley B.D."/>
            <person name="Unno T."/>
            <person name="Xu L."/>
            <person name="Reese J."/>
            <person name="Gyaneshwar P."/>
            <person name="Denny R."/>
            <person name="Mudge J."/>
            <person name="Bharti A.K."/>
            <person name="Farmer A.D."/>
            <person name="May G.D."/>
            <person name="Woodward J.E."/>
            <person name="Medigue C."/>
            <person name="Vallenet D."/>
            <person name="Lajus A."/>
            <person name="Rouy Z."/>
            <person name="Martinez-Vaz B."/>
            <person name="Tiffin P."/>
            <person name="Young N.D."/>
            <person name="Sadowsky M.J."/>
        </authorList>
    </citation>
    <scope>NUCLEOTIDE SEQUENCE</scope>
    <source>
        <strain evidence="2">M30</strain>
    </source>
</reference>
<dbReference type="EMBL" id="WISP01000198">
    <property type="protein sequence ID" value="MQW07981.1"/>
    <property type="molecule type" value="Genomic_DNA"/>
</dbReference>
<dbReference type="Gene3D" id="2.120.10.30">
    <property type="entry name" value="TolB, C-terminal domain"/>
    <property type="match status" value="1"/>
</dbReference>
<gene>
    <name evidence="2" type="ORF">GHK45_30815</name>
</gene>
<evidence type="ECO:0000313" key="2">
    <source>
        <dbReference type="EMBL" id="MQW07981.1"/>
    </source>
</evidence>
<organism evidence="2">
    <name type="scientific">Rhizobium meliloti</name>
    <name type="common">Ensifer meliloti</name>
    <name type="synonym">Sinorhizobium meliloti</name>
    <dbReference type="NCBI Taxonomy" id="382"/>
    <lineage>
        <taxon>Bacteria</taxon>
        <taxon>Pseudomonadati</taxon>
        <taxon>Pseudomonadota</taxon>
        <taxon>Alphaproteobacteria</taxon>
        <taxon>Hyphomicrobiales</taxon>
        <taxon>Rhizobiaceae</taxon>
        <taxon>Sinorhizobium/Ensifer group</taxon>
        <taxon>Sinorhizobium</taxon>
    </lineage>
</organism>
<proteinExistence type="predicted"/>
<name>A0A6A8A1C7_RHIML</name>
<dbReference type="Pfam" id="PF22807">
    <property type="entry name" value="TrAA12"/>
    <property type="match status" value="1"/>
</dbReference>